<evidence type="ECO:0000256" key="1">
    <source>
        <dbReference type="SAM" id="MobiDB-lite"/>
    </source>
</evidence>
<evidence type="ECO:0000313" key="2">
    <source>
        <dbReference type="EMBL" id="CAG6561930.1"/>
    </source>
</evidence>
<dbReference type="EMBL" id="HBUE01161749">
    <property type="protein sequence ID" value="CAG6510526.1"/>
    <property type="molecule type" value="Transcribed_RNA"/>
</dbReference>
<dbReference type="AlphaFoldDB" id="A0A8D8IW75"/>
<protein>
    <submittedName>
        <fullName evidence="2">(northern house mosquito) hypothetical protein</fullName>
    </submittedName>
</protein>
<organism evidence="2">
    <name type="scientific">Culex pipiens</name>
    <name type="common">House mosquito</name>
    <dbReference type="NCBI Taxonomy" id="7175"/>
    <lineage>
        <taxon>Eukaryota</taxon>
        <taxon>Metazoa</taxon>
        <taxon>Ecdysozoa</taxon>
        <taxon>Arthropoda</taxon>
        <taxon>Hexapoda</taxon>
        <taxon>Insecta</taxon>
        <taxon>Pterygota</taxon>
        <taxon>Neoptera</taxon>
        <taxon>Endopterygota</taxon>
        <taxon>Diptera</taxon>
        <taxon>Nematocera</taxon>
        <taxon>Culicoidea</taxon>
        <taxon>Culicidae</taxon>
        <taxon>Culicinae</taxon>
        <taxon>Culicini</taxon>
        <taxon>Culex</taxon>
        <taxon>Culex</taxon>
    </lineage>
</organism>
<feature type="compositionally biased region" description="Polar residues" evidence="1">
    <location>
        <begin position="80"/>
        <end position="98"/>
    </location>
</feature>
<feature type="region of interest" description="Disordered" evidence="1">
    <location>
        <begin position="62"/>
        <end position="98"/>
    </location>
</feature>
<dbReference type="EMBL" id="HBUE01161753">
    <property type="protein sequence ID" value="CAG6510536.1"/>
    <property type="molecule type" value="Transcribed_RNA"/>
</dbReference>
<reference evidence="2" key="1">
    <citation type="submission" date="2021-05" db="EMBL/GenBank/DDBJ databases">
        <authorList>
            <person name="Alioto T."/>
            <person name="Alioto T."/>
            <person name="Gomez Garrido J."/>
        </authorList>
    </citation>
    <scope>NUCLEOTIDE SEQUENCE</scope>
</reference>
<name>A0A8D8IW75_CULPI</name>
<dbReference type="EMBL" id="HBUE01266943">
    <property type="protein sequence ID" value="CAG6561930.1"/>
    <property type="molecule type" value="Transcribed_RNA"/>
</dbReference>
<sequence>MRPSRARVPVRPSSSRVDMAAVEVVGVEAAADLRPRHTTCTTLATLWTLSRSRRTSLPTCRRRWRRTPPPTGTSRAFPISSGTTLTTKATPSRISSPTCPTSIPTFWTLRRSHRFRDRPSSSRCCTPSSRSR</sequence>
<proteinExistence type="predicted"/>
<accession>A0A8D8IW75</accession>
<dbReference type="EMBL" id="HBUE01266947">
    <property type="protein sequence ID" value="CAG6561940.1"/>
    <property type="molecule type" value="Transcribed_RNA"/>
</dbReference>